<evidence type="ECO:0000313" key="3">
    <source>
        <dbReference type="Proteomes" id="UP000410049"/>
    </source>
</evidence>
<dbReference type="SUPFAM" id="SSF51161">
    <property type="entry name" value="Trimeric LpxA-like enzymes"/>
    <property type="match status" value="1"/>
</dbReference>
<evidence type="ECO:0000313" key="2">
    <source>
        <dbReference type="EMBL" id="KAA8828598.1"/>
    </source>
</evidence>
<name>A0A5M9ZM79_9BIFI</name>
<sequence length="59" mass="6306">MEDAREQRHRMPDEECTPSRIATQSPSSIANTQLTIGDGTVIGAGSVVTHAITANAKRQ</sequence>
<dbReference type="Proteomes" id="UP000410049">
    <property type="component" value="Unassembled WGS sequence"/>
</dbReference>
<protein>
    <submittedName>
        <fullName evidence="2">Uncharacterized protein</fullName>
    </submittedName>
</protein>
<dbReference type="AlphaFoldDB" id="A0A5M9ZM79"/>
<dbReference type="RefSeq" id="WP_150379114.1">
    <property type="nucleotide sequence ID" value="NZ_RZUH01000003.1"/>
</dbReference>
<proteinExistence type="predicted"/>
<evidence type="ECO:0000256" key="1">
    <source>
        <dbReference type="SAM" id="MobiDB-lite"/>
    </source>
</evidence>
<feature type="region of interest" description="Disordered" evidence="1">
    <location>
        <begin position="1"/>
        <end position="26"/>
    </location>
</feature>
<reference evidence="2 3" key="1">
    <citation type="journal article" date="2019" name="Syst. Appl. Microbiol.">
        <title>Characterization of Bifidobacterium species in feaces of the Egyptian fruit bat: Description of B. vespertilionis sp. nov. and B. rousetti sp. nov.</title>
        <authorList>
            <person name="Modesto M."/>
            <person name="Satti M."/>
            <person name="Watanabe K."/>
            <person name="Puglisi E."/>
            <person name="Morelli L."/>
            <person name="Huang C.-H."/>
            <person name="Liou J.-S."/>
            <person name="Miyashita M."/>
            <person name="Tamura T."/>
            <person name="Saito S."/>
            <person name="Mori K."/>
            <person name="Huang L."/>
            <person name="Sciavilla P."/>
            <person name="Sandri C."/>
            <person name="Spiezio C."/>
            <person name="Vitali F."/>
            <person name="Cavalieri D."/>
            <person name="Perpetuini G."/>
            <person name="Tofalo R."/>
            <person name="Bonetti A."/>
            <person name="Arita M."/>
            <person name="Mattarelli P."/>
        </authorList>
    </citation>
    <scope>NUCLEOTIDE SEQUENCE [LARGE SCALE GENOMIC DNA]</scope>
    <source>
        <strain evidence="2 3">RST17</strain>
    </source>
</reference>
<accession>A0A5M9ZM79</accession>
<organism evidence="2 3">
    <name type="scientific">Bifidobacterium myosotis</name>
    <dbReference type="NCBI Taxonomy" id="1630166"/>
    <lineage>
        <taxon>Bacteria</taxon>
        <taxon>Bacillati</taxon>
        <taxon>Actinomycetota</taxon>
        <taxon>Actinomycetes</taxon>
        <taxon>Bifidobacteriales</taxon>
        <taxon>Bifidobacteriaceae</taxon>
        <taxon>Bifidobacterium</taxon>
    </lineage>
</organism>
<gene>
    <name evidence="2" type="ORF">EMO91_05560</name>
</gene>
<dbReference type="EMBL" id="RZUH01000003">
    <property type="protein sequence ID" value="KAA8828598.1"/>
    <property type="molecule type" value="Genomic_DNA"/>
</dbReference>
<feature type="compositionally biased region" description="Basic and acidic residues" evidence="1">
    <location>
        <begin position="1"/>
        <end position="13"/>
    </location>
</feature>
<dbReference type="Gene3D" id="2.160.10.10">
    <property type="entry name" value="Hexapeptide repeat proteins"/>
    <property type="match status" value="1"/>
</dbReference>
<dbReference type="InterPro" id="IPR011004">
    <property type="entry name" value="Trimer_LpxA-like_sf"/>
</dbReference>
<comment type="caution">
    <text evidence="2">The sequence shown here is derived from an EMBL/GenBank/DDBJ whole genome shotgun (WGS) entry which is preliminary data.</text>
</comment>